<evidence type="ECO:0000313" key="3">
    <source>
        <dbReference type="Proteomes" id="UP001400965"/>
    </source>
</evidence>
<evidence type="ECO:0000313" key="2">
    <source>
        <dbReference type="EMBL" id="GAA0863646.1"/>
    </source>
</evidence>
<dbReference type="EMBL" id="BAAACP010000007">
    <property type="protein sequence ID" value="GAA0863646.1"/>
    <property type="molecule type" value="Genomic_DNA"/>
</dbReference>
<dbReference type="Proteomes" id="UP001400965">
    <property type="component" value="Unassembled WGS sequence"/>
</dbReference>
<accession>A0ABP3XDC4</accession>
<comment type="caution">
    <text evidence="2">The sequence shown here is derived from an EMBL/GenBank/DDBJ whole genome shotgun (WGS) entry which is preliminary data.</text>
</comment>
<protein>
    <recommendedName>
        <fullName evidence="4">Small, acid-soluble spore protein, alpha/beta type</fullName>
    </recommendedName>
</protein>
<evidence type="ECO:0008006" key="4">
    <source>
        <dbReference type="Google" id="ProtNLM"/>
    </source>
</evidence>
<dbReference type="RefSeq" id="WP_346044267.1">
    <property type="nucleotide sequence ID" value="NZ_BAAACP010000007.1"/>
</dbReference>
<reference evidence="3" key="1">
    <citation type="journal article" date="2019" name="Int. J. Syst. Evol. Microbiol.">
        <title>The Global Catalogue of Microorganisms (GCM) 10K type strain sequencing project: providing services to taxonomists for standard genome sequencing and annotation.</title>
        <authorList>
            <consortium name="The Broad Institute Genomics Platform"/>
            <consortium name="The Broad Institute Genome Sequencing Center for Infectious Disease"/>
            <person name="Wu L."/>
            <person name="Ma J."/>
        </authorList>
    </citation>
    <scope>NUCLEOTIDE SEQUENCE [LARGE SCALE GENOMIC DNA]</scope>
    <source>
        <strain evidence="3">JCM 6486</strain>
    </source>
</reference>
<keyword evidence="3" id="KW-1185">Reference proteome</keyword>
<sequence>MTNKKKQNLRKVEIYNNNKEEIATELGIHGYENTEVNIKMASEGESKYSKKTMNRKSHIENGSGEYKGKMDI</sequence>
<gene>
    <name evidence="2" type="ORF">GCM10008917_13970</name>
</gene>
<organism evidence="2 3">
    <name type="scientific">Paraclostridium tenue</name>
    <dbReference type="NCBI Taxonomy" id="1737"/>
    <lineage>
        <taxon>Bacteria</taxon>
        <taxon>Bacillati</taxon>
        <taxon>Bacillota</taxon>
        <taxon>Clostridia</taxon>
        <taxon>Peptostreptococcales</taxon>
        <taxon>Peptostreptococcaceae</taxon>
        <taxon>Paraclostridium</taxon>
    </lineage>
</organism>
<name>A0ABP3XDC4_9FIRM</name>
<proteinExistence type="predicted"/>
<evidence type="ECO:0000256" key="1">
    <source>
        <dbReference type="SAM" id="MobiDB-lite"/>
    </source>
</evidence>
<feature type="region of interest" description="Disordered" evidence="1">
    <location>
        <begin position="45"/>
        <end position="72"/>
    </location>
</feature>